<evidence type="ECO:0000313" key="1">
    <source>
        <dbReference type="EMBL" id="EFL33369.1"/>
    </source>
</evidence>
<dbReference type="AlphaFoldDB" id="D9X011"/>
<protein>
    <submittedName>
        <fullName evidence="1">DNA repair protein recO</fullName>
    </submittedName>
</protein>
<dbReference type="GO" id="GO:0006310">
    <property type="term" value="P:DNA recombination"/>
    <property type="evidence" value="ECO:0007669"/>
    <property type="project" value="InterPro"/>
</dbReference>
<dbReference type="EMBL" id="GG657757">
    <property type="protein sequence ID" value="EFL33369.1"/>
    <property type="molecule type" value="Genomic_DNA"/>
</dbReference>
<dbReference type="Pfam" id="PF02565">
    <property type="entry name" value="RecO_C"/>
    <property type="match status" value="1"/>
</dbReference>
<dbReference type="InterPro" id="IPR037278">
    <property type="entry name" value="ARFGAP/RecO"/>
</dbReference>
<dbReference type="InterPro" id="IPR003717">
    <property type="entry name" value="RecO"/>
</dbReference>
<dbReference type="STRING" id="591159.SSQG_03887"/>
<dbReference type="HOGENOM" id="CLU_2275984_0_0_11"/>
<evidence type="ECO:0000313" key="2">
    <source>
        <dbReference type="Proteomes" id="UP000004184"/>
    </source>
</evidence>
<dbReference type="SUPFAM" id="SSF57863">
    <property type="entry name" value="ArfGap/RecO-like zinc finger"/>
    <property type="match status" value="1"/>
</dbReference>
<dbReference type="GO" id="GO:0006302">
    <property type="term" value="P:double-strand break repair"/>
    <property type="evidence" value="ECO:0007669"/>
    <property type="project" value="TreeGrafter"/>
</dbReference>
<dbReference type="PANTHER" id="PTHR33991:SF1">
    <property type="entry name" value="DNA REPAIR PROTEIN RECO"/>
    <property type="match status" value="1"/>
</dbReference>
<accession>D9X011</accession>
<keyword evidence="2" id="KW-1185">Reference proteome</keyword>
<name>D9X011_STRVT</name>
<organism evidence="1 2">
    <name type="scientific">Streptomyces viridochromogenes (strain DSM 40736 / JCM 4977 / BCRC 1201 / Tue 494)</name>
    <dbReference type="NCBI Taxonomy" id="591159"/>
    <lineage>
        <taxon>Bacteria</taxon>
        <taxon>Bacillati</taxon>
        <taxon>Actinomycetota</taxon>
        <taxon>Actinomycetes</taxon>
        <taxon>Kitasatosporales</taxon>
        <taxon>Streptomycetaceae</taxon>
        <taxon>Streptomyces</taxon>
    </lineage>
</organism>
<proteinExistence type="predicted"/>
<dbReference type="Proteomes" id="UP000004184">
    <property type="component" value="Unassembled WGS sequence"/>
</dbReference>
<dbReference type="PANTHER" id="PTHR33991">
    <property type="entry name" value="DNA REPAIR PROTEIN RECO"/>
    <property type="match status" value="1"/>
</dbReference>
<dbReference type="GO" id="GO:0043590">
    <property type="term" value="C:bacterial nucleoid"/>
    <property type="evidence" value="ECO:0007669"/>
    <property type="project" value="TreeGrafter"/>
</dbReference>
<reference evidence="2" key="1">
    <citation type="submission" date="2009-02" db="EMBL/GenBank/DDBJ databases">
        <title>Annotation of Streptomyces viridochromogenes strain DSM 40736.</title>
        <authorList>
            <consortium name="The Broad Institute Genome Sequencing Platform"/>
            <consortium name="Broad Institute Microbial Sequencing Center"/>
            <person name="Fischbach M."/>
            <person name="Godfrey P."/>
            <person name="Ward D."/>
            <person name="Young S."/>
            <person name="Zeng Q."/>
            <person name="Koehrsen M."/>
            <person name="Alvarado L."/>
            <person name="Berlin A.M."/>
            <person name="Bochicchio J."/>
            <person name="Borenstein D."/>
            <person name="Chapman S.B."/>
            <person name="Chen Z."/>
            <person name="Engels R."/>
            <person name="Freedman E."/>
            <person name="Gellesch M."/>
            <person name="Goldberg J."/>
            <person name="Griggs A."/>
            <person name="Gujja S."/>
            <person name="Heilman E.R."/>
            <person name="Heiman D.I."/>
            <person name="Hepburn T.A."/>
            <person name="Howarth C."/>
            <person name="Jen D."/>
            <person name="Larson L."/>
            <person name="Lewis B."/>
            <person name="Mehta T."/>
            <person name="Park D."/>
            <person name="Pearson M."/>
            <person name="Richards J."/>
            <person name="Roberts A."/>
            <person name="Saif S."/>
            <person name="Shea T.D."/>
            <person name="Shenoy N."/>
            <person name="Sisk P."/>
            <person name="Stolte C."/>
            <person name="Sykes S.N."/>
            <person name="Thomson T."/>
            <person name="Walk T."/>
            <person name="White J."/>
            <person name="Yandava C."/>
            <person name="Straight P."/>
            <person name="Clardy J."/>
            <person name="Hung D."/>
            <person name="Kolter R."/>
            <person name="Mekalanos J."/>
            <person name="Walker S."/>
            <person name="Walsh C.T."/>
            <person name="Wieland-Brown L.C."/>
            <person name="Haas B."/>
            <person name="Nusbaum C."/>
            <person name="Birren B."/>
        </authorList>
    </citation>
    <scope>NUCLEOTIDE SEQUENCE [LARGE SCALE GENOMIC DNA]</scope>
    <source>
        <strain evidence="2">DSM 40736 / JCM 4977 / BCRC 1201 / Tue 494</strain>
    </source>
</reference>
<sequence length="102" mass="10983">MLLCPAESTRRVGAASGSRLRGSPNRFFSVASGGSVCVDCRVPGSVVPSPQALELLGALLTGDWETADACEARYVREGSGLVSAYLHWHMERGLRSLRYVEK</sequence>
<gene>
    <name evidence="1" type="ORF">SSQG_03887</name>
</gene>